<evidence type="ECO:0000256" key="2">
    <source>
        <dbReference type="ARBA" id="ARBA00022730"/>
    </source>
</evidence>
<dbReference type="GO" id="GO:0003735">
    <property type="term" value="F:structural constituent of ribosome"/>
    <property type="evidence" value="ECO:0007669"/>
    <property type="project" value="InterPro"/>
</dbReference>
<dbReference type="PIRSF" id="PIRSF002122">
    <property type="entry name" value="RPS7p_RPS7a_RPS5e_RPS7o"/>
    <property type="match status" value="1"/>
</dbReference>
<evidence type="ECO:0000256" key="7">
    <source>
        <dbReference type="RuleBase" id="RU003619"/>
    </source>
</evidence>
<comment type="caution">
    <text evidence="9">The sequence shown here is derived from an EMBL/GenBank/DDBJ whole genome shotgun (WGS) entry which is preliminary data.</text>
</comment>
<dbReference type="HAMAP" id="MF_00480_B">
    <property type="entry name" value="Ribosomal_uS7_B"/>
    <property type="match status" value="1"/>
</dbReference>
<dbReference type="EMBL" id="MGES01000053">
    <property type="protein sequence ID" value="OGL88325.1"/>
    <property type="molecule type" value="Genomic_DNA"/>
</dbReference>
<dbReference type="InterPro" id="IPR005717">
    <property type="entry name" value="Ribosomal_uS7_bac/org-type"/>
</dbReference>
<dbReference type="InterPro" id="IPR000235">
    <property type="entry name" value="Ribosomal_uS7"/>
</dbReference>
<dbReference type="Proteomes" id="UP000176678">
    <property type="component" value="Unassembled WGS sequence"/>
</dbReference>
<keyword evidence="4 6" id="KW-0689">Ribosomal protein</keyword>
<evidence type="ECO:0000256" key="5">
    <source>
        <dbReference type="ARBA" id="ARBA00023274"/>
    </source>
</evidence>
<dbReference type="STRING" id="1802410.A3H75_00725"/>
<dbReference type="FunFam" id="1.10.455.10:FF:000001">
    <property type="entry name" value="30S ribosomal protein S7"/>
    <property type="match status" value="1"/>
</dbReference>
<proteinExistence type="inferred from homology"/>
<gene>
    <name evidence="6" type="primary">rpsG</name>
    <name evidence="9" type="ORF">A3H75_00725</name>
</gene>
<evidence type="ECO:0000256" key="1">
    <source>
        <dbReference type="ARBA" id="ARBA00007151"/>
    </source>
</evidence>
<dbReference type="GO" id="GO:0015935">
    <property type="term" value="C:small ribosomal subunit"/>
    <property type="evidence" value="ECO:0007669"/>
    <property type="project" value="InterPro"/>
</dbReference>
<keyword evidence="6" id="KW-0820">tRNA-binding</keyword>
<comment type="similarity">
    <text evidence="1 6 7">Belongs to the universal ribosomal protein uS7 family.</text>
</comment>
<dbReference type="SUPFAM" id="SSF47973">
    <property type="entry name" value="Ribosomal protein S7"/>
    <property type="match status" value="1"/>
</dbReference>
<dbReference type="InterPro" id="IPR023798">
    <property type="entry name" value="Ribosomal_uS7_dom"/>
</dbReference>
<keyword evidence="2 6" id="KW-0699">rRNA-binding</keyword>
<dbReference type="InterPro" id="IPR020606">
    <property type="entry name" value="Ribosomal_uS7_CS"/>
</dbReference>
<keyword evidence="5 6" id="KW-0687">Ribonucleoprotein</keyword>
<dbReference type="Pfam" id="PF00177">
    <property type="entry name" value="Ribosomal_S7"/>
    <property type="match status" value="1"/>
</dbReference>
<protein>
    <recommendedName>
        <fullName evidence="6">Small ribosomal subunit protein uS7</fullName>
    </recommendedName>
</protein>
<accession>A0A1F7VD01</accession>
<evidence type="ECO:0000259" key="8">
    <source>
        <dbReference type="Pfam" id="PF00177"/>
    </source>
</evidence>
<sequence length="158" mass="17509">MRHKPAVRRIIPPDSKYGNPTIAKFINFLMERGKKSAAEKIMYGAFDLIDAAGKKALEVFELALANVTPQVEVRSRRVGGANYQIPMPVRGERQRALAFRWLIGAARARKGHSMAEKLASELQEAADGVGDAVKKKADVHRMADANRAFAHFARVARK</sequence>
<comment type="subunit">
    <text evidence="6">Part of the 30S ribosomal subunit. Contacts proteins S9 and S11.</text>
</comment>
<evidence type="ECO:0000256" key="3">
    <source>
        <dbReference type="ARBA" id="ARBA00022884"/>
    </source>
</evidence>
<dbReference type="GO" id="GO:0006412">
    <property type="term" value="P:translation"/>
    <property type="evidence" value="ECO:0007669"/>
    <property type="project" value="UniProtKB-UniRule"/>
</dbReference>
<name>A0A1F7VD01_9BACT</name>
<reference evidence="9 10" key="1">
    <citation type="journal article" date="2016" name="Nat. Commun.">
        <title>Thousands of microbial genomes shed light on interconnected biogeochemical processes in an aquifer system.</title>
        <authorList>
            <person name="Anantharaman K."/>
            <person name="Brown C.T."/>
            <person name="Hug L.A."/>
            <person name="Sharon I."/>
            <person name="Castelle C.J."/>
            <person name="Probst A.J."/>
            <person name="Thomas B.C."/>
            <person name="Singh A."/>
            <person name="Wilkins M.J."/>
            <person name="Karaoz U."/>
            <person name="Brodie E.L."/>
            <person name="Williams K.H."/>
            <person name="Hubbard S.S."/>
            <person name="Banfield J.F."/>
        </authorList>
    </citation>
    <scope>NUCLEOTIDE SEQUENCE [LARGE SCALE GENOMIC DNA]</scope>
</reference>
<comment type="function">
    <text evidence="6">One of the primary rRNA binding proteins, it binds directly to 16S rRNA where it nucleates assembly of the head domain of the 30S subunit. Is located at the subunit interface close to the decoding center, probably blocks exit of the E-site tRNA.</text>
</comment>
<dbReference type="InterPro" id="IPR036823">
    <property type="entry name" value="Ribosomal_uS7_dom_sf"/>
</dbReference>
<dbReference type="NCBIfam" id="TIGR01029">
    <property type="entry name" value="rpsG_bact"/>
    <property type="match status" value="1"/>
</dbReference>
<dbReference type="GO" id="GO:0000049">
    <property type="term" value="F:tRNA binding"/>
    <property type="evidence" value="ECO:0007669"/>
    <property type="project" value="UniProtKB-UniRule"/>
</dbReference>
<feature type="domain" description="Small ribosomal subunit protein uS7" evidence="8">
    <location>
        <begin position="2"/>
        <end position="147"/>
    </location>
</feature>
<evidence type="ECO:0000256" key="4">
    <source>
        <dbReference type="ARBA" id="ARBA00022980"/>
    </source>
</evidence>
<evidence type="ECO:0000313" key="10">
    <source>
        <dbReference type="Proteomes" id="UP000176678"/>
    </source>
</evidence>
<dbReference type="Gene3D" id="1.10.455.10">
    <property type="entry name" value="Ribosomal protein S7 domain"/>
    <property type="match status" value="1"/>
</dbReference>
<keyword evidence="3 6" id="KW-0694">RNA-binding</keyword>
<dbReference type="PROSITE" id="PS00052">
    <property type="entry name" value="RIBOSOMAL_S7"/>
    <property type="match status" value="1"/>
</dbReference>
<evidence type="ECO:0000256" key="6">
    <source>
        <dbReference type="HAMAP-Rule" id="MF_00480"/>
    </source>
</evidence>
<evidence type="ECO:0000313" key="9">
    <source>
        <dbReference type="EMBL" id="OGL88325.1"/>
    </source>
</evidence>
<dbReference type="AlphaFoldDB" id="A0A1F7VD01"/>
<dbReference type="GO" id="GO:0019843">
    <property type="term" value="F:rRNA binding"/>
    <property type="evidence" value="ECO:0007669"/>
    <property type="project" value="UniProtKB-UniRule"/>
</dbReference>
<organism evidence="9 10">
    <name type="scientific">Candidatus Uhrbacteria bacterium RIFCSPLOWO2_02_FULL_51_9</name>
    <dbReference type="NCBI Taxonomy" id="1802410"/>
    <lineage>
        <taxon>Bacteria</taxon>
        <taxon>Candidatus Uhriibacteriota</taxon>
    </lineage>
</organism>
<dbReference type="CDD" id="cd14869">
    <property type="entry name" value="uS7_Bacteria"/>
    <property type="match status" value="1"/>
</dbReference>
<dbReference type="PANTHER" id="PTHR11205">
    <property type="entry name" value="RIBOSOMAL PROTEIN S7"/>
    <property type="match status" value="1"/>
</dbReference>